<dbReference type="GO" id="GO:0016746">
    <property type="term" value="F:acyltransferase activity"/>
    <property type="evidence" value="ECO:0007669"/>
    <property type="project" value="UniProtKB-KW"/>
</dbReference>
<dbReference type="NCBIfam" id="NF010621">
    <property type="entry name" value="PRK14014.1"/>
    <property type="match status" value="1"/>
</dbReference>
<sequence>MLSFLPPVLRGVVAATLLALNTLLWCGLLFLLALVKLLLPFAAVRRVIDPMLNGVAANWISGNSAWMRLTQKSAWDVAGVEGLDYRGWYMVSANHQSWVDIFVLQHLLNRRIPLLKFFLKQQLIWVPVMGLAWWALDFPFMRRHSDAYLKKHPEKRFEDLETSRRACEKFALVPTSVMNFPEGTRFTAQKHADQRSPYRHLLKPKAGAMALALSVLGAKFRSFVDVTIVYPEGVPTFWDFLCGRMEKVVVRVRLLEVPADMLAGDYATDPRFRKAIQRWQQERWREKDGQIEALLVAEGKIAPAPEVSPPADDPTAS</sequence>
<dbReference type="EMBL" id="VDUY01000002">
    <property type="protein sequence ID" value="TXL66942.1"/>
    <property type="molecule type" value="Genomic_DNA"/>
</dbReference>
<dbReference type="SMART" id="SM00563">
    <property type="entry name" value="PlsC"/>
    <property type="match status" value="1"/>
</dbReference>
<proteinExistence type="predicted"/>
<keyword evidence="3" id="KW-0808">Transferase</keyword>
<dbReference type="InterPro" id="IPR002123">
    <property type="entry name" value="Plipid/glycerol_acylTrfase"/>
</dbReference>
<dbReference type="OrthoDB" id="319710at2"/>
<dbReference type="PANTHER" id="PTHR10983:SF16">
    <property type="entry name" value="LYSOCARDIOLIPIN ACYLTRANSFERASE 1"/>
    <property type="match status" value="1"/>
</dbReference>
<keyword evidence="1" id="KW-1133">Transmembrane helix</keyword>
<comment type="caution">
    <text evidence="3">The sequence shown here is derived from an EMBL/GenBank/DDBJ whole genome shotgun (WGS) entry which is preliminary data.</text>
</comment>
<evidence type="ECO:0000256" key="1">
    <source>
        <dbReference type="SAM" id="Phobius"/>
    </source>
</evidence>
<name>A0A5C8P0Q9_9BURK</name>
<keyword evidence="1" id="KW-0812">Transmembrane</keyword>
<protein>
    <submittedName>
        <fullName evidence="3">Acyltransferase</fullName>
    </submittedName>
</protein>
<dbReference type="RefSeq" id="WP_147703191.1">
    <property type="nucleotide sequence ID" value="NZ_VDUY01000002.1"/>
</dbReference>
<organism evidence="3 4">
    <name type="scientific">Zeimonas arvi</name>
    <dbReference type="NCBI Taxonomy" id="2498847"/>
    <lineage>
        <taxon>Bacteria</taxon>
        <taxon>Pseudomonadati</taxon>
        <taxon>Pseudomonadota</taxon>
        <taxon>Betaproteobacteria</taxon>
        <taxon>Burkholderiales</taxon>
        <taxon>Burkholderiaceae</taxon>
        <taxon>Zeimonas</taxon>
    </lineage>
</organism>
<feature type="transmembrane region" description="Helical" evidence="1">
    <location>
        <begin position="12"/>
        <end position="39"/>
    </location>
</feature>
<dbReference type="CDD" id="cd07990">
    <property type="entry name" value="LPLAT_LCLAT1-like"/>
    <property type="match status" value="1"/>
</dbReference>
<dbReference type="PANTHER" id="PTHR10983">
    <property type="entry name" value="1-ACYLGLYCEROL-3-PHOSPHATE ACYLTRANSFERASE-RELATED"/>
    <property type="match status" value="1"/>
</dbReference>
<dbReference type="Pfam" id="PF01553">
    <property type="entry name" value="Acyltransferase"/>
    <property type="match status" value="1"/>
</dbReference>
<feature type="domain" description="Phospholipid/glycerol acyltransferase" evidence="2">
    <location>
        <begin position="89"/>
        <end position="231"/>
    </location>
</feature>
<gene>
    <name evidence="3" type="ORF">FHP08_04770</name>
</gene>
<keyword evidence="1" id="KW-0472">Membrane</keyword>
<evidence type="ECO:0000313" key="4">
    <source>
        <dbReference type="Proteomes" id="UP000321548"/>
    </source>
</evidence>
<evidence type="ECO:0000313" key="3">
    <source>
        <dbReference type="EMBL" id="TXL66942.1"/>
    </source>
</evidence>
<keyword evidence="3" id="KW-0012">Acyltransferase</keyword>
<keyword evidence="4" id="KW-1185">Reference proteome</keyword>
<dbReference type="Proteomes" id="UP000321548">
    <property type="component" value="Unassembled WGS sequence"/>
</dbReference>
<evidence type="ECO:0000259" key="2">
    <source>
        <dbReference type="SMART" id="SM00563"/>
    </source>
</evidence>
<dbReference type="SUPFAM" id="SSF69593">
    <property type="entry name" value="Glycerol-3-phosphate (1)-acyltransferase"/>
    <property type="match status" value="1"/>
</dbReference>
<accession>A0A5C8P0Q9</accession>
<reference evidence="3 4" key="1">
    <citation type="submission" date="2019-06" db="EMBL/GenBank/DDBJ databases">
        <title>Quisquiliibacterium sp. nov., isolated from a maize field.</title>
        <authorList>
            <person name="Lin S.-Y."/>
            <person name="Tsai C.-F."/>
            <person name="Young C.-C."/>
        </authorList>
    </citation>
    <scope>NUCLEOTIDE SEQUENCE [LARGE SCALE GENOMIC DNA]</scope>
    <source>
        <strain evidence="3 4">CC-CFT501</strain>
    </source>
</reference>
<dbReference type="AlphaFoldDB" id="A0A5C8P0Q9"/>